<dbReference type="PRINTS" id="PR00134">
    <property type="entry name" value="GLHYDRLASE10"/>
</dbReference>
<keyword evidence="13" id="KW-1185">Reference proteome</keyword>
<dbReference type="InterPro" id="IPR044846">
    <property type="entry name" value="GH10"/>
</dbReference>
<feature type="signal peptide" evidence="10">
    <location>
        <begin position="1"/>
        <end position="21"/>
    </location>
</feature>
<dbReference type="InterPro" id="IPR017853">
    <property type="entry name" value="GH"/>
</dbReference>
<reference evidence="12 13" key="1">
    <citation type="submission" date="2018-02" db="EMBL/GenBank/DDBJ databases">
        <title>Genomic Encyclopedia of Archaeal and Bacterial Type Strains, Phase II (KMG-II): from individual species to whole genera.</title>
        <authorList>
            <person name="Goeker M."/>
        </authorList>
    </citation>
    <scope>NUCLEOTIDE SEQUENCE [LARGE SCALE GENOMIC DNA]</scope>
    <source>
        <strain evidence="12 13">DSM 29526</strain>
    </source>
</reference>
<evidence type="ECO:0000256" key="7">
    <source>
        <dbReference type="ARBA" id="ARBA00023295"/>
    </source>
</evidence>
<dbReference type="AlphaFoldDB" id="A0A2S6I037"/>
<accession>A0A2S6I037</accession>
<name>A0A2S6I037_9BACT</name>
<evidence type="ECO:0000256" key="4">
    <source>
        <dbReference type="ARBA" id="ARBA00022729"/>
    </source>
</evidence>
<evidence type="ECO:0000256" key="6">
    <source>
        <dbReference type="ARBA" id="ARBA00023277"/>
    </source>
</evidence>
<evidence type="ECO:0000313" key="13">
    <source>
        <dbReference type="Proteomes" id="UP000237662"/>
    </source>
</evidence>
<dbReference type="InterPro" id="IPR001000">
    <property type="entry name" value="GH10_dom"/>
</dbReference>
<keyword evidence="5 9" id="KW-0378">Hydrolase</keyword>
<sequence>MYKSLFLLLPLLYGSACTTPAVETSEIPTADPPGLADLADFPIGGAINEGRVRGDSALLAIVSEEFSSLTATNDMKMYAIARGPGALDFTLPDAFVNFAERQGKRVFGHTLLWHYGFPRHLMELDGEAAEGFINSYIDTVVTRYRGRVDGWDVVNEAMATSGGELRETPWLEKIGKAYIPMAFRAADRADPEAKLFINDFNTERDTAKLNGLLALVEEMQADGVPIDGIGFQMHIRMDTDEELIGRSLAKAAATGLLIHLSEVDIIFNRHDDTQGGGEQIVDKITPELLEQQAQKYESLARLYRENVPPAQRYGITFWSFTDRDTWINGFFDLKDWPTLYDEQLQKKPAYYGFARGLRE</sequence>
<dbReference type="EMBL" id="PTJC01000009">
    <property type="protein sequence ID" value="PPK84042.1"/>
    <property type="molecule type" value="Genomic_DNA"/>
</dbReference>
<dbReference type="GO" id="GO:0045493">
    <property type="term" value="P:xylan catabolic process"/>
    <property type="evidence" value="ECO:0007669"/>
    <property type="project" value="UniProtKB-KW"/>
</dbReference>
<keyword evidence="4 10" id="KW-0732">Signal</keyword>
<feature type="chain" id="PRO_5015630110" description="Beta-xylanase" evidence="10">
    <location>
        <begin position="22"/>
        <end position="359"/>
    </location>
</feature>
<evidence type="ECO:0000256" key="2">
    <source>
        <dbReference type="ARBA" id="ARBA00007495"/>
    </source>
</evidence>
<comment type="caution">
    <text evidence="12">The sequence shown here is derived from an EMBL/GenBank/DDBJ whole genome shotgun (WGS) entry which is preliminary data.</text>
</comment>
<evidence type="ECO:0000256" key="5">
    <source>
        <dbReference type="ARBA" id="ARBA00022801"/>
    </source>
</evidence>
<proteinExistence type="inferred from homology"/>
<feature type="domain" description="GH10" evidence="11">
    <location>
        <begin position="29"/>
        <end position="356"/>
    </location>
</feature>
<evidence type="ECO:0000256" key="10">
    <source>
        <dbReference type="SAM" id="SignalP"/>
    </source>
</evidence>
<dbReference type="PROSITE" id="PS51760">
    <property type="entry name" value="GH10_2"/>
    <property type="match status" value="1"/>
</dbReference>
<dbReference type="RefSeq" id="WP_104421754.1">
    <property type="nucleotide sequence ID" value="NZ_PTJC01000009.1"/>
</dbReference>
<dbReference type="SUPFAM" id="SSF51445">
    <property type="entry name" value="(Trans)glycosidases"/>
    <property type="match status" value="1"/>
</dbReference>
<dbReference type="Pfam" id="PF00331">
    <property type="entry name" value="Glyco_hydro_10"/>
    <property type="match status" value="1"/>
</dbReference>
<keyword evidence="3 12" id="KW-0858">Xylan degradation</keyword>
<dbReference type="OrthoDB" id="9809277at2"/>
<evidence type="ECO:0000313" key="12">
    <source>
        <dbReference type="EMBL" id="PPK84042.1"/>
    </source>
</evidence>
<comment type="similarity">
    <text evidence="2 9">Belongs to the glycosyl hydrolase 10 (cellulase F) family.</text>
</comment>
<dbReference type="GO" id="GO:0031176">
    <property type="term" value="F:endo-1,4-beta-xylanase activity"/>
    <property type="evidence" value="ECO:0007669"/>
    <property type="project" value="UniProtKB-EC"/>
</dbReference>
<dbReference type="SMART" id="SM00633">
    <property type="entry name" value="Glyco_10"/>
    <property type="match status" value="1"/>
</dbReference>
<dbReference type="EC" id="3.2.1.8" evidence="9"/>
<keyword evidence="8 9" id="KW-0624">Polysaccharide degradation</keyword>
<dbReference type="PANTHER" id="PTHR31490:SF88">
    <property type="entry name" value="BETA-XYLANASE"/>
    <property type="match status" value="1"/>
</dbReference>
<evidence type="ECO:0000256" key="3">
    <source>
        <dbReference type="ARBA" id="ARBA00022651"/>
    </source>
</evidence>
<dbReference type="Proteomes" id="UP000237662">
    <property type="component" value="Unassembled WGS sequence"/>
</dbReference>
<evidence type="ECO:0000256" key="9">
    <source>
        <dbReference type="RuleBase" id="RU361174"/>
    </source>
</evidence>
<keyword evidence="7 9" id="KW-0326">Glycosidase</keyword>
<keyword evidence="6 9" id="KW-0119">Carbohydrate metabolism</keyword>
<dbReference type="Gene3D" id="3.20.20.80">
    <property type="entry name" value="Glycosidases"/>
    <property type="match status" value="1"/>
</dbReference>
<dbReference type="PANTHER" id="PTHR31490">
    <property type="entry name" value="GLYCOSYL HYDROLASE"/>
    <property type="match status" value="1"/>
</dbReference>
<evidence type="ECO:0000256" key="8">
    <source>
        <dbReference type="ARBA" id="ARBA00023326"/>
    </source>
</evidence>
<organism evidence="12 13">
    <name type="scientific">Neolewinella xylanilytica</name>
    <dbReference type="NCBI Taxonomy" id="1514080"/>
    <lineage>
        <taxon>Bacteria</taxon>
        <taxon>Pseudomonadati</taxon>
        <taxon>Bacteroidota</taxon>
        <taxon>Saprospiria</taxon>
        <taxon>Saprospirales</taxon>
        <taxon>Lewinellaceae</taxon>
        <taxon>Neolewinella</taxon>
    </lineage>
</organism>
<evidence type="ECO:0000256" key="1">
    <source>
        <dbReference type="ARBA" id="ARBA00000681"/>
    </source>
</evidence>
<gene>
    <name evidence="12" type="ORF">CLV84_4192</name>
</gene>
<comment type="catalytic activity">
    <reaction evidence="1 9">
        <text>Endohydrolysis of (1-&gt;4)-beta-D-xylosidic linkages in xylans.</text>
        <dbReference type="EC" id="3.2.1.8"/>
    </reaction>
</comment>
<evidence type="ECO:0000259" key="11">
    <source>
        <dbReference type="PROSITE" id="PS51760"/>
    </source>
</evidence>
<protein>
    <recommendedName>
        <fullName evidence="9">Beta-xylanase</fullName>
        <ecNumber evidence="9">3.2.1.8</ecNumber>
    </recommendedName>
</protein>